<keyword evidence="3" id="KW-1185">Reference proteome</keyword>
<dbReference type="RefSeq" id="WP_353865461.1">
    <property type="nucleotide sequence ID" value="NZ_CP088295.1"/>
</dbReference>
<gene>
    <name evidence="2" type="ORF">LRS13_05530</name>
</gene>
<sequence length="80" mass="7347">MVMVLLIIGVAAIIVVGVSVERRSRRSRPSDGWAGAGYVGGPGGCSTESRDDGSSSGGDSGGGDSGGGGGCGGGGCGGGS</sequence>
<evidence type="ECO:0000256" key="1">
    <source>
        <dbReference type="SAM" id="MobiDB-lite"/>
    </source>
</evidence>
<evidence type="ECO:0008006" key="4">
    <source>
        <dbReference type="Google" id="ProtNLM"/>
    </source>
</evidence>
<dbReference type="EMBL" id="CP088295">
    <property type="protein sequence ID" value="UUY04991.1"/>
    <property type="molecule type" value="Genomic_DNA"/>
</dbReference>
<dbReference type="Proteomes" id="UP001058860">
    <property type="component" value="Chromosome"/>
</dbReference>
<organism evidence="2 3">
    <name type="scientific">Svornostia abyssi</name>
    <dbReference type="NCBI Taxonomy" id="2898438"/>
    <lineage>
        <taxon>Bacteria</taxon>
        <taxon>Bacillati</taxon>
        <taxon>Actinomycetota</taxon>
        <taxon>Thermoleophilia</taxon>
        <taxon>Solirubrobacterales</taxon>
        <taxon>Baekduiaceae</taxon>
        <taxon>Svornostia</taxon>
    </lineage>
</organism>
<evidence type="ECO:0000313" key="2">
    <source>
        <dbReference type="EMBL" id="UUY04991.1"/>
    </source>
</evidence>
<protein>
    <recommendedName>
        <fullName evidence="4">Loricrin</fullName>
    </recommendedName>
</protein>
<feature type="compositionally biased region" description="Gly residues" evidence="1">
    <location>
        <begin position="55"/>
        <end position="80"/>
    </location>
</feature>
<reference evidence="3" key="1">
    <citation type="submission" date="2021-11" db="EMBL/GenBank/DDBJ databases">
        <title>Cultivation dependent microbiological survey of springs from the worlds oldest radium mine currently devoted to the extraction of radon-saturated water.</title>
        <authorList>
            <person name="Kapinusova G."/>
            <person name="Smrhova T."/>
            <person name="Strejcek M."/>
            <person name="Suman J."/>
            <person name="Jani K."/>
            <person name="Pajer P."/>
            <person name="Uhlik O."/>
        </authorList>
    </citation>
    <scope>NUCLEOTIDE SEQUENCE [LARGE SCALE GENOMIC DNA]</scope>
    <source>
        <strain evidence="3">J379</strain>
    </source>
</reference>
<accession>A0ABY5PK42</accession>
<feature type="region of interest" description="Disordered" evidence="1">
    <location>
        <begin position="21"/>
        <end position="80"/>
    </location>
</feature>
<name>A0ABY5PK42_9ACTN</name>
<evidence type="ECO:0000313" key="3">
    <source>
        <dbReference type="Proteomes" id="UP001058860"/>
    </source>
</evidence>
<proteinExistence type="predicted"/>
<feature type="compositionally biased region" description="Gly residues" evidence="1">
    <location>
        <begin position="34"/>
        <end position="44"/>
    </location>
</feature>